<dbReference type="EMBL" id="JADGIZ020000024">
    <property type="protein sequence ID" value="KAL2915417.1"/>
    <property type="molecule type" value="Genomic_DNA"/>
</dbReference>
<reference evidence="4 5" key="1">
    <citation type="submission" date="2023-09" db="EMBL/GenBank/DDBJ databases">
        <title>Pangenome analysis of Batrachochytrium dendrobatidis and related Chytrids.</title>
        <authorList>
            <person name="Yacoub M.N."/>
            <person name="Stajich J.E."/>
            <person name="James T.Y."/>
        </authorList>
    </citation>
    <scope>NUCLEOTIDE SEQUENCE [LARGE SCALE GENOMIC DNA]</scope>
    <source>
        <strain evidence="4 5">JEL0888</strain>
    </source>
</reference>
<dbReference type="PANTHER" id="PTHR15830:SF10">
    <property type="entry name" value="TELOMERE LENGTH REGULATION PROTEIN TEL2 HOMOLOG"/>
    <property type="match status" value="1"/>
</dbReference>
<dbReference type="Gene3D" id="1.25.40.720">
    <property type="entry name" value="Telomere length regulation protein 2, C-terminal domain"/>
    <property type="match status" value="1"/>
</dbReference>
<evidence type="ECO:0000313" key="4">
    <source>
        <dbReference type="EMBL" id="KAL2915417.1"/>
    </source>
</evidence>
<gene>
    <name evidence="4" type="primary">TEL2</name>
    <name evidence="4" type="ORF">HK105_205033</name>
</gene>
<comment type="similarity">
    <text evidence="1">Belongs to the TEL2 family.</text>
</comment>
<dbReference type="Pfam" id="PF10193">
    <property type="entry name" value="Telomere_reg-2"/>
    <property type="match status" value="1"/>
</dbReference>
<evidence type="ECO:0000313" key="5">
    <source>
        <dbReference type="Proteomes" id="UP001527925"/>
    </source>
</evidence>
<name>A0ABR4N7A4_9FUNG</name>
<dbReference type="Proteomes" id="UP001527925">
    <property type="component" value="Unassembled WGS sequence"/>
</dbReference>
<dbReference type="PANTHER" id="PTHR15830">
    <property type="entry name" value="TELOMERE LENGTH REGULATION PROTEIN TEL2 FAMILY MEMBER"/>
    <property type="match status" value="1"/>
</dbReference>
<feature type="domain" description="Telomere length regulation protein conserved" evidence="3">
    <location>
        <begin position="397"/>
        <end position="499"/>
    </location>
</feature>
<dbReference type="InterPro" id="IPR051970">
    <property type="entry name" value="TEL2_Regulation"/>
</dbReference>
<proteinExistence type="inferred from homology"/>
<protein>
    <submittedName>
        <fullName evidence="4">Telomere binding protein</fullName>
    </submittedName>
</protein>
<feature type="region of interest" description="Disordered" evidence="2">
    <location>
        <begin position="340"/>
        <end position="391"/>
    </location>
</feature>
<sequence length="639" mass="70847">MRSLATAPDLASALQTLEELASERAASTPAHHARARATQALLVKDSSLKWVLCLTDAERERLFEAHYTLPCGSDEADPCLISAVETLLAALRASTAPAHRRFLAATLVSVVELHSVADFARRGPHLGRRIVAEARHLLAAKTDYSRMEWNEQCVAVILQDWLKRGHTDGVVQPISEFVREYGGSSGQPELWPQVLGRMQLHEACILLKSAVENIVESASTFGVFTSLVLATHYCSAERLQANENARLILTSIPHFLEVASLPARSLGLHFAELFSRRIHPQIKLDFGQQPHASVKDVIEALRPEKAAENASIVKAWAQSRPSALENPDVDATSSRLANRLLIEDDDDDDDEDDDDDDDDRGDRGNKEDESDASGDESQAIGFSGNQARRRNPHRKGFLSECLAALKTDDKPDQFETCLADLAGLVRVSTEIEIDEMHKEICSRLVSLQDLFDTPGFEELRMNAWVAILERRPKKTASHLAQALFDKDCTLSTKMWILRSWKSVLLDDLPAKQPLESVSIPSSQSRSSSVSMPSRGARAKAAEQVSLVAEFLLLALFDQLNLPRNWQMAFGRDDMFSFAREILSTIKLLALSAANSPNRLQLMEELALFLQGFENQPNRIMFMADLVDLAKIQALGAQMD</sequence>
<dbReference type="InterPro" id="IPR038528">
    <property type="entry name" value="TEL2_C_sf"/>
</dbReference>
<evidence type="ECO:0000256" key="2">
    <source>
        <dbReference type="SAM" id="MobiDB-lite"/>
    </source>
</evidence>
<feature type="compositionally biased region" description="Acidic residues" evidence="2">
    <location>
        <begin position="343"/>
        <end position="359"/>
    </location>
</feature>
<comment type="caution">
    <text evidence="4">The sequence shown here is derived from an EMBL/GenBank/DDBJ whole genome shotgun (WGS) entry which is preliminary data.</text>
</comment>
<evidence type="ECO:0000256" key="1">
    <source>
        <dbReference type="ARBA" id="ARBA00006133"/>
    </source>
</evidence>
<dbReference type="InterPro" id="IPR019337">
    <property type="entry name" value="Telomere_length_regulation_dom"/>
</dbReference>
<evidence type="ECO:0000259" key="3">
    <source>
        <dbReference type="Pfam" id="PF10193"/>
    </source>
</evidence>
<accession>A0ABR4N7A4</accession>
<keyword evidence="5" id="KW-1185">Reference proteome</keyword>
<organism evidence="4 5">
    <name type="scientific">Polyrhizophydium stewartii</name>
    <dbReference type="NCBI Taxonomy" id="2732419"/>
    <lineage>
        <taxon>Eukaryota</taxon>
        <taxon>Fungi</taxon>
        <taxon>Fungi incertae sedis</taxon>
        <taxon>Chytridiomycota</taxon>
        <taxon>Chytridiomycota incertae sedis</taxon>
        <taxon>Chytridiomycetes</taxon>
        <taxon>Rhizophydiales</taxon>
        <taxon>Rhizophydiales incertae sedis</taxon>
        <taxon>Polyrhizophydium</taxon>
    </lineage>
</organism>